<dbReference type="InterPro" id="IPR016024">
    <property type="entry name" value="ARM-type_fold"/>
</dbReference>
<dbReference type="Pfam" id="PF00806">
    <property type="entry name" value="PUF"/>
    <property type="match status" value="8"/>
</dbReference>
<evidence type="ECO:0000256" key="5">
    <source>
        <dbReference type="PROSITE-ProRule" id="PRU00317"/>
    </source>
</evidence>
<accession>A0A2G9GA15</accession>
<organism evidence="7 8">
    <name type="scientific">Handroanthus impetiginosus</name>
    <dbReference type="NCBI Taxonomy" id="429701"/>
    <lineage>
        <taxon>Eukaryota</taxon>
        <taxon>Viridiplantae</taxon>
        <taxon>Streptophyta</taxon>
        <taxon>Embryophyta</taxon>
        <taxon>Tracheophyta</taxon>
        <taxon>Spermatophyta</taxon>
        <taxon>Magnoliopsida</taxon>
        <taxon>eudicotyledons</taxon>
        <taxon>Gunneridae</taxon>
        <taxon>Pentapetalae</taxon>
        <taxon>asterids</taxon>
        <taxon>lamiids</taxon>
        <taxon>Lamiales</taxon>
        <taxon>Bignoniaceae</taxon>
        <taxon>Crescentiina</taxon>
        <taxon>Tabebuia alliance</taxon>
        <taxon>Handroanthus</taxon>
    </lineage>
</organism>
<evidence type="ECO:0000256" key="2">
    <source>
        <dbReference type="ARBA" id="ARBA00022845"/>
    </source>
</evidence>
<dbReference type="GO" id="GO:0005737">
    <property type="term" value="C:cytoplasm"/>
    <property type="evidence" value="ECO:0007669"/>
    <property type="project" value="TreeGrafter"/>
</dbReference>
<dbReference type="CDD" id="cd07920">
    <property type="entry name" value="Pumilio"/>
    <property type="match status" value="1"/>
</dbReference>
<reference evidence="8" key="1">
    <citation type="journal article" date="2018" name="Gigascience">
        <title>Genome assembly of the Pink Ipe (Handroanthus impetiginosus, Bignoniaceae), a highly valued, ecologically keystone Neotropical timber forest tree.</title>
        <authorList>
            <person name="Silva-Junior O.B."/>
            <person name="Grattapaglia D."/>
            <person name="Novaes E."/>
            <person name="Collevatti R.G."/>
        </authorList>
    </citation>
    <scope>NUCLEOTIDE SEQUENCE [LARGE SCALE GENOMIC DNA]</scope>
    <source>
        <strain evidence="8">cv. UFG-1</strain>
    </source>
</reference>
<feature type="repeat" description="Pumilio" evidence="5">
    <location>
        <begin position="421"/>
        <end position="460"/>
    </location>
</feature>
<keyword evidence="3" id="KW-0694">RNA-binding</keyword>
<feature type="repeat" description="Pumilio" evidence="5">
    <location>
        <begin position="569"/>
        <end position="604"/>
    </location>
</feature>
<evidence type="ECO:0000256" key="1">
    <source>
        <dbReference type="ARBA" id="ARBA00022737"/>
    </source>
</evidence>
<feature type="repeat" description="Pumilio" evidence="5">
    <location>
        <begin position="605"/>
        <end position="642"/>
    </location>
</feature>
<feature type="repeat" description="Pumilio" evidence="5">
    <location>
        <begin position="533"/>
        <end position="568"/>
    </location>
</feature>
<dbReference type="OrthoDB" id="668540at2759"/>
<dbReference type="GO" id="GO:0003729">
    <property type="term" value="F:mRNA binding"/>
    <property type="evidence" value="ECO:0007669"/>
    <property type="project" value="TreeGrafter"/>
</dbReference>
<dbReference type="SMART" id="SM00025">
    <property type="entry name" value="Pumilio"/>
    <property type="match status" value="8"/>
</dbReference>
<dbReference type="Gene3D" id="1.25.10.10">
    <property type="entry name" value="Leucine-rich Repeat Variant"/>
    <property type="match status" value="1"/>
</dbReference>
<keyword evidence="2" id="KW-0810">Translation regulation</keyword>
<dbReference type="GO" id="GO:0006417">
    <property type="term" value="P:regulation of translation"/>
    <property type="evidence" value="ECO:0007669"/>
    <property type="project" value="UniProtKB-KW"/>
</dbReference>
<dbReference type="InterPro" id="IPR011989">
    <property type="entry name" value="ARM-like"/>
</dbReference>
<keyword evidence="1" id="KW-0677">Repeat</keyword>
<dbReference type="STRING" id="429701.A0A2G9GA15"/>
<dbReference type="FunFam" id="1.25.10.10:FF:000237">
    <property type="entry name" value="Pumilio homolog 9"/>
    <property type="match status" value="1"/>
</dbReference>
<evidence type="ECO:0000313" key="7">
    <source>
        <dbReference type="EMBL" id="PIN02045.1"/>
    </source>
</evidence>
<dbReference type="SUPFAM" id="SSF48371">
    <property type="entry name" value="ARM repeat"/>
    <property type="match status" value="1"/>
</dbReference>
<dbReference type="PANTHER" id="PTHR12537:SF13">
    <property type="entry name" value="PUMILIO HOMOLOGY DOMAIN FAMILY MEMBER 4"/>
    <property type="match status" value="1"/>
</dbReference>
<feature type="domain" description="PUM-HD" evidence="6">
    <location>
        <begin position="320"/>
        <end position="668"/>
    </location>
</feature>
<dbReference type="InterPro" id="IPR033712">
    <property type="entry name" value="Pumilio_RNA-bd"/>
</dbReference>
<proteinExistence type="predicted"/>
<dbReference type="AlphaFoldDB" id="A0A2G9GA15"/>
<protein>
    <submittedName>
        <fullName evidence="7">Translational repressor Pumilio/PUF3 and related RNA-binding proteins (Puf superfamily)</fullName>
    </submittedName>
</protein>
<dbReference type="InterPro" id="IPR001313">
    <property type="entry name" value="Pumilio_RNA-bd_rpt"/>
</dbReference>
<gene>
    <name evidence="7" type="ORF">CDL12_25448</name>
</gene>
<feature type="repeat" description="Pumilio" evidence="5">
    <location>
        <begin position="349"/>
        <end position="384"/>
    </location>
</feature>
<keyword evidence="8" id="KW-1185">Reference proteome</keyword>
<comment type="function">
    <text evidence="4">Sequence-specific RNA-binding protein that regulates translation and mRNA stability by binding the 3'-UTR of target mRNAs.</text>
</comment>
<dbReference type="PROSITE" id="PS50303">
    <property type="entry name" value="PUM_HD"/>
    <property type="match status" value="1"/>
</dbReference>
<evidence type="ECO:0000313" key="8">
    <source>
        <dbReference type="Proteomes" id="UP000231279"/>
    </source>
</evidence>
<feature type="repeat" description="Pumilio" evidence="5">
    <location>
        <begin position="461"/>
        <end position="497"/>
    </location>
</feature>
<dbReference type="PROSITE" id="PS50302">
    <property type="entry name" value="PUM"/>
    <property type="match status" value="7"/>
</dbReference>
<comment type="caution">
    <text evidence="7">The sequence shown here is derived from an EMBL/GenBank/DDBJ whole genome shotgun (WGS) entry which is preliminary data.</text>
</comment>
<dbReference type="Proteomes" id="UP000231279">
    <property type="component" value="Unassembled WGS sequence"/>
</dbReference>
<feature type="repeat" description="Pumilio" evidence="5">
    <location>
        <begin position="385"/>
        <end position="420"/>
    </location>
</feature>
<dbReference type="InterPro" id="IPR033133">
    <property type="entry name" value="PUM-HD"/>
</dbReference>
<evidence type="ECO:0000256" key="3">
    <source>
        <dbReference type="ARBA" id="ARBA00022884"/>
    </source>
</evidence>
<evidence type="ECO:0000259" key="6">
    <source>
        <dbReference type="PROSITE" id="PS50303"/>
    </source>
</evidence>
<name>A0A2G9GA15_9LAMI</name>
<evidence type="ECO:0000256" key="4">
    <source>
        <dbReference type="ARBA" id="ARBA00058490"/>
    </source>
</evidence>
<dbReference type="PANTHER" id="PTHR12537">
    <property type="entry name" value="RNA BINDING PROTEIN PUMILIO-RELATED"/>
    <property type="match status" value="1"/>
</dbReference>
<sequence>MKIEQRSEENMNVDDDDELEVALSEIPYATSSFILEKILKDDHHDHDNLVDHGYDHASFETQNMNGYGRGRGRVHDMYDDECLKHRYARASAPVGRLSCNGPPRLFSGAGHSSLDIGLQSHLISGNGFCLDFQKANETNGVDSFNSSKDFSKMYISDEQVGFSISRNGIQYCEQSVNGAPGMSFEKHGAYDYYGKGFKDSRGFSLCHSRMANVMGSQYSPRQSRFDNSALSPRFRENVLANNKFPVGRVVLDVSVSPSLDTPSVSDTSFYPSQNYQLTPRYNEVNLLQTLPFVSNGGPQAFTRGQSTNYGMTRHTHTKMYRSQPDQDSCQSPRMHSPYTVAPKCSSLAEAQGSIHHLAKDYHGCRFLQKLFDEGTPLDVHIIFNEIIDHVIDLMTNRFGNYLMQKLLEVCNEEQRMHILRKVTEEPGELVRISLNTHGTRVVQKLIETVETIQQISIVVSGLHRGFLSLAKDLNGNHVIQRCLERFTNEDIKSFFVAAAKHCVDIATHQHGCRVLLHCVDYSTGEYQATLVAAISENGLLLAQDAYGNYVVQYILELKNPRATSKLTSQFEGNYVNLSTQKFSSHVVEKCLKECNEEVRVKIIHELLSTTYFDQLLQDPHANYVIQKALDFSKGHLHNSLVYAIESCKAISRYSPFSKNIFSNKHLKK</sequence>
<dbReference type="EMBL" id="NKXS01006098">
    <property type="protein sequence ID" value="PIN02045.1"/>
    <property type="molecule type" value="Genomic_DNA"/>
</dbReference>